<evidence type="ECO:0000313" key="2">
    <source>
        <dbReference type="EMBL" id="CAL8071478.1"/>
    </source>
</evidence>
<dbReference type="Proteomes" id="UP001642540">
    <property type="component" value="Unassembled WGS sequence"/>
</dbReference>
<name>A0ABP1PPQ4_9HEXA</name>
<reference evidence="2 3" key="1">
    <citation type="submission" date="2024-08" db="EMBL/GenBank/DDBJ databases">
        <authorList>
            <person name="Cucini C."/>
            <person name="Frati F."/>
        </authorList>
    </citation>
    <scope>NUCLEOTIDE SEQUENCE [LARGE SCALE GENOMIC DNA]</scope>
</reference>
<protein>
    <submittedName>
        <fullName evidence="2">Uncharacterized protein</fullName>
    </submittedName>
</protein>
<accession>A0ABP1PPQ4</accession>
<keyword evidence="1" id="KW-0732">Signal</keyword>
<feature type="chain" id="PRO_5045273570" evidence="1">
    <location>
        <begin position="23"/>
        <end position="185"/>
    </location>
</feature>
<organism evidence="2 3">
    <name type="scientific">Orchesella dallaii</name>
    <dbReference type="NCBI Taxonomy" id="48710"/>
    <lineage>
        <taxon>Eukaryota</taxon>
        <taxon>Metazoa</taxon>
        <taxon>Ecdysozoa</taxon>
        <taxon>Arthropoda</taxon>
        <taxon>Hexapoda</taxon>
        <taxon>Collembola</taxon>
        <taxon>Entomobryomorpha</taxon>
        <taxon>Entomobryoidea</taxon>
        <taxon>Orchesellidae</taxon>
        <taxon>Orchesellinae</taxon>
        <taxon>Orchesella</taxon>
    </lineage>
</organism>
<keyword evidence="3" id="KW-1185">Reference proteome</keyword>
<sequence length="185" mass="20943">MEFTIGNFLIVSLLIVGTFSFAIKPVEEEGEAAGTVDKQSVIAGGIKHKDPLLDLPRPLSEMIQQVIKTVEKEGQAAVARDKQGKKPLRMGYRDPLRDYLFRKLSEMRLQGNKDSPIEVEKAGQLTTTIYTPSAGEYYPEDLLFDFYLKPLLEKIRKYQERKEIPQIEKVSIPQTSLLSSIIQSQ</sequence>
<gene>
    <name evidence="2" type="ORF">ODALV1_LOCUS1734</name>
</gene>
<evidence type="ECO:0000256" key="1">
    <source>
        <dbReference type="SAM" id="SignalP"/>
    </source>
</evidence>
<comment type="caution">
    <text evidence="2">The sequence shown here is derived from an EMBL/GenBank/DDBJ whole genome shotgun (WGS) entry which is preliminary data.</text>
</comment>
<evidence type="ECO:0000313" key="3">
    <source>
        <dbReference type="Proteomes" id="UP001642540"/>
    </source>
</evidence>
<dbReference type="EMBL" id="CAXLJM020000006">
    <property type="protein sequence ID" value="CAL8071478.1"/>
    <property type="molecule type" value="Genomic_DNA"/>
</dbReference>
<feature type="signal peptide" evidence="1">
    <location>
        <begin position="1"/>
        <end position="22"/>
    </location>
</feature>
<proteinExistence type="predicted"/>